<dbReference type="Proteomes" id="UP001597427">
    <property type="component" value="Unassembled WGS sequence"/>
</dbReference>
<keyword evidence="2" id="KW-1133">Transmembrane helix</keyword>
<name>A0ABW5TIM3_9ENTE</name>
<feature type="compositionally biased region" description="Basic and acidic residues" evidence="1">
    <location>
        <begin position="1"/>
        <end position="16"/>
    </location>
</feature>
<feature type="transmembrane region" description="Helical" evidence="2">
    <location>
        <begin position="138"/>
        <end position="157"/>
    </location>
</feature>
<keyword evidence="2" id="KW-0812">Transmembrane</keyword>
<feature type="transmembrane region" description="Helical" evidence="2">
    <location>
        <begin position="169"/>
        <end position="190"/>
    </location>
</feature>
<comment type="caution">
    <text evidence="3">The sequence shown here is derived from an EMBL/GenBank/DDBJ whole genome shotgun (WGS) entry which is preliminary data.</text>
</comment>
<evidence type="ECO:0000256" key="1">
    <source>
        <dbReference type="SAM" id="MobiDB-lite"/>
    </source>
</evidence>
<feature type="transmembrane region" description="Helical" evidence="2">
    <location>
        <begin position="100"/>
        <end position="118"/>
    </location>
</feature>
<dbReference type="EMBL" id="JBHUMO010000032">
    <property type="protein sequence ID" value="MFD2728684.1"/>
    <property type="molecule type" value="Genomic_DNA"/>
</dbReference>
<keyword evidence="4" id="KW-1185">Reference proteome</keyword>
<dbReference type="RefSeq" id="WP_379980331.1">
    <property type="nucleotide sequence ID" value="NZ_JBHUMO010000032.1"/>
</dbReference>
<gene>
    <name evidence="3" type="ORF">ACFSR0_04475</name>
</gene>
<evidence type="ECO:0000256" key="2">
    <source>
        <dbReference type="SAM" id="Phobius"/>
    </source>
</evidence>
<feature type="transmembrane region" description="Helical" evidence="2">
    <location>
        <begin position="218"/>
        <end position="245"/>
    </location>
</feature>
<keyword evidence="2" id="KW-0472">Membrane</keyword>
<reference evidence="4" key="1">
    <citation type="journal article" date="2019" name="Int. J. Syst. Evol. Microbiol.">
        <title>The Global Catalogue of Microorganisms (GCM) 10K type strain sequencing project: providing services to taxonomists for standard genome sequencing and annotation.</title>
        <authorList>
            <consortium name="The Broad Institute Genomics Platform"/>
            <consortium name="The Broad Institute Genome Sequencing Center for Infectious Disease"/>
            <person name="Wu L."/>
            <person name="Ma J."/>
        </authorList>
    </citation>
    <scope>NUCLEOTIDE SEQUENCE [LARGE SCALE GENOMIC DNA]</scope>
    <source>
        <strain evidence="4">TISTR 932</strain>
    </source>
</reference>
<accession>A0ABW5TIM3</accession>
<sequence>MDEEKGYVAPPKKDAANHQGYVVPPKKDEEYIAPPKMNSSQSSEYVAPPKENQANHQAESTPKQSNETIGQSRKSIDAIYTTNQTDSFFKQYFHTPKMGWRFYITGYLILMFLCYVPQTWENYRWANQLGGVAQGIPAFIKLLVLVGYILLSNYTYSWFSDYQRAKGGAFAWFFTPYGSVKAGLASSAFLNFQKGTVKRGIFGGYQVDSHASVGKSMLAMLIIMIVTELLKFIVAIPLAFLSLFLHKRTIQKYISLIEETEINYQV</sequence>
<evidence type="ECO:0000313" key="4">
    <source>
        <dbReference type="Proteomes" id="UP001597427"/>
    </source>
</evidence>
<feature type="region of interest" description="Disordered" evidence="1">
    <location>
        <begin position="1"/>
        <end position="71"/>
    </location>
</feature>
<organism evidence="3 4">
    <name type="scientific">Enterococcus camelliae</name>
    <dbReference type="NCBI Taxonomy" id="453959"/>
    <lineage>
        <taxon>Bacteria</taxon>
        <taxon>Bacillati</taxon>
        <taxon>Bacillota</taxon>
        <taxon>Bacilli</taxon>
        <taxon>Lactobacillales</taxon>
        <taxon>Enterococcaceae</taxon>
        <taxon>Enterococcus</taxon>
    </lineage>
</organism>
<proteinExistence type="predicted"/>
<evidence type="ECO:0000313" key="3">
    <source>
        <dbReference type="EMBL" id="MFD2728684.1"/>
    </source>
</evidence>
<protein>
    <submittedName>
        <fullName evidence="3">Uncharacterized protein</fullName>
    </submittedName>
</protein>
<feature type="compositionally biased region" description="Polar residues" evidence="1">
    <location>
        <begin position="52"/>
        <end position="71"/>
    </location>
</feature>